<dbReference type="SUPFAM" id="SSF51110">
    <property type="entry name" value="alpha-D-mannose-specific plant lectins"/>
    <property type="match status" value="1"/>
</dbReference>
<dbReference type="Proteomes" id="UP001428341">
    <property type="component" value="Unassembled WGS sequence"/>
</dbReference>
<feature type="domain" description="Bulb-type lectin" evidence="4">
    <location>
        <begin position="28"/>
        <end position="140"/>
    </location>
</feature>
<gene>
    <name evidence="5" type="ORF">WN944_012156</name>
</gene>
<dbReference type="PROSITE" id="PS50927">
    <property type="entry name" value="BULB_LECTIN"/>
    <property type="match status" value="1"/>
</dbReference>
<keyword evidence="3" id="KW-0325">Glycoprotein</keyword>
<comment type="caution">
    <text evidence="5">The sequence shown here is derived from an EMBL/GenBank/DDBJ whole genome shotgun (WGS) entry which is preliminary data.</text>
</comment>
<dbReference type="PANTHER" id="PTHR32444">
    <property type="entry name" value="BULB-TYPE LECTIN DOMAIN-CONTAINING PROTEIN"/>
    <property type="match status" value="1"/>
</dbReference>
<sequence>MERINRRISVGLAVQLLSCSCSYFCTAIDTITFSNFIRDPETIISNGSVFRWDFSALVILTNRYVGIWYNDTHSTVIWVANRNKPLNDSSGIVTISEDGNLLLLNGQEEVLWSSTVENSVTKPKTAAQLLDSGNLVLSDT</sequence>
<reference evidence="5 6" key="1">
    <citation type="submission" date="2024-05" db="EMBL/GenBank/DDBJ databases">
        <title>Haplotype-resolved chromosome-level genome assembly of Huyou (Citrus changshanensis).</title>
        <authorList>
            <person name="Miao C."/>
            <person name="Chen W."/>
            <person name="Wu Y."/>
            <person name="Wang L."/>
            <person name="Zhao S."/>
            <person name="Grierson D."/>
            <person name="Xu C."/>
            <person name="Chen K."/>
        </authorList>
    </citation>
    <scope>NUCLEOTIDE SEQUENCE [LARGE SCALE GENOMIC DNA]</scope>
    <source>
        <strain evidence="5">01-14</strain>
        <tissue evidence="5">Leaf</tissue>
    </source>
</reference>
<organism evidence="5 6">
    <name type="scientific">Citrus x changshan-huyou</name>
    <dbReference type="NCBI Taxonomy" id="2935761"/>
    <lineage>
        <taxon>Eukaryota</taxon>
        <taxon>Viridiplantae</taxon>
        <taxon>Streptophyta</taxon>
        <taxon>Embryophyta</taxon>
        <taxon>Tracheophyta</taxon>
        <taxon>Spermatophyta</taxon>
        <taxon>Magnoliopsida</taxon>
        <taxon>eudicotyledons</taxon>
        <taxon>Gunneridae</taxon>
        <taxon>Pentapetalae</taxon>
        <taxon>rosids</taxon>
        <taxon>malvids</taxon>
        <taxon>Sapindales</taxon>
        <taxon>Rutaceae</taxon>
        <taxon>Aurantioideae</taxon>
        <taxon>Citrus</taxon>
    </lineage>
</organism>
<keyword evidence="2" id="KW-1015">Disulfide bond</keyword>
<evidence type="ECO:0000313" key="6">
    <source>
        <dbReference type="Proteomes" id="UP001428341"/>
    </source>
</evidence>
<name>A0AAP0MUP6_9ROSI</name>
<dbReference type="PROSITE" id="PS51257">
    <property type="entry name" value="PROKAR_LIPOPROTEIN"/>
    <property type="match status" value="1"/>
</dbReference>
<proteinExistence type="predicted"/>
<dbReference type="SMART" id="SM00108">
    <property type="entry name" value="B_lectin"/>
    <property type="match status" value="1"/>
</dbReference>
<dbReference type="InterPro" id="IPR001480">
    <property type="entry name" value="Bulb-type_lectin_dom"/>
</dbReference>
<dbReference type="AlphaFoldDB" id="A0AAP0MUP6"/>
<dbReference type="CDD" id="cd00028">
    <property type="entry name" value="B_lectin"/>
    <property type="match status" value="1"/>
</dbReference>
<keyword evidence="1" id="KW-0732">Signal</keyword>
<evidence type="ECO:0000259" key="4">
    <source>
        <dbReference type="PROSITE" id="PS50927"/>
    </source>
</evidence>
<dbReference type="PANTHER" id="PTHR32444:SF198">
    <property type="entry name" value="BULB-TYPE LECTIN DOMAIN-CONTAINING PROTEIN"/>
    <property type="match status" value="1"/>
</dbReference>
<evidence type="ECO:0000256" key="3">
    <source>
        <dbReference type="ARBA" id="ARBA00023180"/>
    </source>
</evidence>
<dbReference type="Pfam" id="PF01453">
    <property type="entry name" value="B_lectin"/>
    <property type="match status" value="1"/>
</dbReference>
<dbReference type="Gene3D" id="2.90.10.10">
    <property type="entry name" value="Bulb-type lectin domain"/>
    <property type="match status" value="1"/>
</dbReference>
<dbReference type="InterPro" id="IPR036426">
    <property type="entry name" value="Bulb-type_lectin_dom_sf"/>
</dbReference>
<accession>A0AAP0MUP6</accession>
<dbReference type="EMBL" id="JBCGBO010000002">
    <property type="protein sequence ID" value="KAK9223710.1"/>
    <property type="molecule type" value="Genomic_DNA"/>
</dbReference>
<evidence type="ECO:0000256" key="1">
    <source>
        <dbReference type="ARBA" id="ARBA00022729"/>
    </source>
</evidence>
<protein>
    <recommendedName>
        <fullName evidence="4">Bulb-type lectin domain-containing protein</fullName>
    </recommendedName>
</protein>
<keyword evidence="6" id="KW-1185">Reference proteome</keyword>
<evidence type="ECO:0000313" key="5">
    <source>
        <dbReference type="EMBL" id="KAK9223710.1"/>
    </source>
</evidence>
<evidence type="ECO:0000256" key="2">
    <source>
        <dbReference type="ARBA" id="ARBA00023157"/>
    </source>
</evidence>